<dbReference type="SUPFAM" id="SSF50249">
    <property type="entry name" value="Nucleic acid-binding proteins"/>
    <property type="match status" value="1"/>
</dbReference>
<gene>
    <name evidence="1" type="ORF">Goarm_002233</name>
</gene>
<protein>
    <submittedName>
        <fullName evidence="1">Uncharacterized protein</fullName>
    </submittedName>
</protein>
<dbReference type="Proteomes" id="UP000593575">
    <property type="component" value="Unassembled WGS sequence"/>
</dbReference>
<dbReference type="Gene3D" id="2.40.50.140">
    <property type="entry name" value="Nucleic acid-binding proteins"/>
    <property type="match status" value="1"/>
</dbReference>
<dbReference type="EMBL" id="JABFAE010000012">
    <property type="protein sequence ID" value="MBA0842408.1"/>
    <property type="molecule type" value="Genomic_DNA"/>
</dbReference>
<accession>A0A7J9K7I0</accession>
<feature type="non-terminal residue" evidence="1">
    <location>
        <position position="1"/>
    </location>
</feature>
<name>A0A7J9K7I0_9ROSI</name>
<sequence length="64" mass="7104">VAVRVTYLSTFPLSPSENQTLPLRKVARVRLITGFGITAYIPGTLDAVRVKDRQQEHSSVMGYV</sequence>
<comment type="caution">
    <text evidence="1">The sequence shown here is derived from an EMBL/GenBank/DDBJ whole genome shotgun (WGS) entry which is preliminary data.</text>
</comment>
<proteinExistence type="predicted"/>
<dbReference type="InterPro" id="IPR012340">
    <property type="entry name" value="NA-bd_OB-fold"/>
</dbReference>
<keyword evidence="2" id="KW-1185">Reference proteome</keyword>
<reference evidence="1 2" key="1">
    <citation type="journal article" date="2019" name="Genome Biol. Evol.">
        <title>Insights into the evolution of the New World diploid cottons (Gossypium, subgenus Houzingenia) based on genome sequencing.</title>
        <authorList>
            <person name="Grover C.E."/>
            <person name="Arick M.A. 2nd"/>
            <person name="Thrash A."/>
            <person name="Conover J.L."/>
            <person name="Sanders W.S."/>
            <person name="Peterson D.G."/>
            <person name="Frelichowski J.E."/>
            <person name="Scheffler J.A."/>
            <person name="Scheffler B.E."/>
            <person name="Wendel J.F."/>
        </authorList>
    </citation>
    <scope>NUCLEOTIDE SEQUENCE [LARGE SCALE GENOMIC DNA]</scope>
    <source>
        <strain evidence="1">6</strain>
        <tissue evidence="1">Leaf</tissue>
    </source>
</reference>
<organism evidence="1 2">
    <name type="scientific">Gossypium armourianum</name>
    <dbReference type="NCBI Taxonomy" id="34283"/>
    <lineage>
        <taxon>Eukaryota</taxon>
        <taxon>Viridiplantae</taxon>
        <taxon>Streptophyta</taxon>
        <taxon>Embryophyta</taxon>
        <taxon>Tracheophyta</taxon>
        <taxon>Spermatophyta</taxon>
        <taxon>Magnoliopsida</taxon>
        <taxon>eudicotyledons</taxon>
        <taxon>Gunneridae</taxon>
        <taxon>Pentapetalae</taxon>
        <taxon>rosids</taxon>
        <taxon>malvids</taxon>
        <taxon>Malvales</taxon>
        <taxon>Malvaceae</taxon>
        <taxon>Malvoideae</taxon>
        <taxon>Gossypium</taxon>
    </lineage>
</organism>
<evidence type="ECO:0000313" key="2">
    <source>
        <dbReference type="Proteomes" id="UP000593575"/>
    </source>
</evidence>
<dbReference type="AlphaFoldDB" id="A0A7J9K7I0"/>
<evidence type="ECO:0000313" key="1">
    <source>
        <dbReference type="EMBL" id="MBA0842408.1"/>
    </source>
</evidence>